<accession>A0A9D4KAL1</accession>
<evidence type="ECO:0000313" key="3">
    <source>
        <dbReference type="Proteomes" id="UP000828390"/>
    </source>
</evidence>
<dbReference type="Proteomes" id="UP000828390">
    <property type="component" value="Unassembled WGS sequence"/>
</dbReference>
<dbReference type="EMBL" id="JAIWYP010000004">
    <property type="protein sequence ID" value="KAH3836240.1"/>
    <property type="molecule type" value="Genomic_DNA"/>
</dbReference>
<feature type="compositionally biased region" description="Basic residues" evidence="1">
    <location>
        <begin position="56"/>
        <end position="67"/>
    </location>
</feature>
<keyword evidence="3" id="KW-1185">Reference proteome</keyword>
<comment type="caution">
    <text evidence="2">The sequence shown here is derived from an EMBL/GenBank/DDBJ whole genome shotgun (WGS) entry which is preliminary data.</text>
</comment>
<name>A0A9D4KAL1_DREPO</name>
<proteinExistence type="predicted"/>
<feature type="region of interest" description="Disordered" evidence="1">
    <location>
        <begin position="42"/>
        <end position="67"/>
    </location>
</feature>
<sequence>MIPCQNSICCTILSEVDAKVLKKQPQKPEGVPEELLELSSIQRSHKALRETESKPTKSKKVLPKSCS</sequence>
<evidence type="ECO:0000313" key="2">
    <source>
        <dbReference type="EMBL" id="KAH3836240.1"/>
    </source>
</evidence>
<protein>
    <submittedName>
        <fullName evidence="2">Uncharacterized protein</fullName>
    </submittedName>
</protein>
<reference evidence="2" key="2">
    <citation type="submission" date="2020-11" db="EMBL/GenBank/DDBJ databases">
        <authorList>
            <person name="McCartney M.A."/>
            <person name="Auch B."/>
            <person name="Kono T."/>
            <person name="Mallez S."/>
            <person name="Becker A."/>
            <person name="Gohl D.M."/>
            <person name="Silverstein K.A.T."/>
            <person name="Koren S."/>
            <person name="Bechman K.B."/>
            <person name="Herman A."/>
            <person name="Abrahante J.E."/>
            <person name="Garbe J."/>
        </authorList>
    </citation>
    <scope>NUCLEOTIDE SEQUENCE</scope>
    <source>
        <strain evidence="2">Duluth1</strain>
        <tissue evidence="2">Whole animal</tissue>
    </source>
</reference>
<dbReference type="AlphaFoldDB" id="A0A9D4KAL1"/>
<gene>
    <name evidence="2" type="ORF">DPMN_109610</name>
</gene>
<organism evidence="2 3">
    <name type="scientific">Dreissena polymorpha</name>
    <name type="common">Zebra mussel</name>
    <name type="synonym">Mytilus polymorpha</name>
    <dbReference type="NCBI Taxonomy" id="45954"/>
    <lineage>
        <taxon>Eukaryota</taxon>
        <taxon>Metazoa</taxon>
        <taxon>Spiralia</taxon>
        <taxon>Lophotrochozoa</taxon>
        <taxon>Mollusca</taxon>
        <taxon>Bivalvia</taxon>
        <taxon>Autobranchia</taxon>
        <taxon>Heteroconchia</taxon>
        <taxon>Euheterodonta</taxon>
        <taxon>Imparidentia</taxon>
        <taxon>Neoheterodontei</taxon>
        <taxon>Myida</taxon>
        <taxon>Dreissenoidea</taxon>
        <taxon>Dreissenidae</taxon>
        <taxon>Dreissena</taxon>
    </lineage>
</organism>
<evidence type="ECO:0000256" key="1">
    <source>
        <dbReference type="SAM" id="MobiDB-lite"/>
    </source>
</evidence>
<reference evidence="2" key="1">
    <citation type="journal article" date="2019" name="bioRxiv">
        <title>The Genome of the Zebra Mussel, Dreissena polymorpha: A Resource for Invasive Species Research.</title>
        <authorList>
            <person name="McCartney M.A."/>
            <person name="Auch B."/>
            <person name="Kono T."/>
            <person name="Mallez S."/>
            <person name="Zhang Y."/>
            <person name="Obille A."/>
            <person name="Becker A."/>
            <person name="Abrahante J.E."/>
            <person name="Garbe J."/>
            <person name="Badalamenti J.P."/>
            <person name="Herman A."/>
            <person name="Mangelson H."/>
            <person name="Liachko I."/>
            <person name="Sullivan S."/>
            <person name="Sone E.D."/>
            <person name="Koren S."/>
            <person name="Silverstein K.A.T."/>
            <person name="Beckman K.B."/>
            <person name="Gohl D.M."/>
        </authorList>
    </citation>
    <scope>NUCLEOTIDE SEQUENCE</scope>
    <source>
        <strain evidence="2">Duluth1</strain>
        <tissue evidence="2">Whole animal</tissue>
    </source>
</reference>